<evidence type="ECO:0000313" key="1">
    <source>
        <dbReference type="EMBL" id="KAI0093058.1"/>
    </source>
</evidence>
<dbReference type="EMBL" id="MU274902">
    <property type="protein sequence ID" value="KAI0093058.1"/>
    <property type="molecule type" value="Genomic_DNA"/>
</dbReference>
<protein>
    <submittedName>
        <fullName evidence="1">Uncharacterized protein</fullName>
    </submittedName>
</protein>
<sequence length="168" mass="18369">MVMAESAVSVNVAVLFYQLSAQRPLGVVLARQAEYRQKSPNLKPSTKYILSRCIVATQTIAMLEKRQQPTLKASNSPVVSRLHPQFGIEGSDHVFCARQYARQEGRGVTGKESGNAHRYFTTNLGIIQNAPHYVTAAKTSRVDGSPKSAAPVSLALWGIIVWEKAKAC</sequence>
<name>A0ACB8UFE5_9APHY</name>
<dbReference type="Proteomes" id="UP001055072">
    <property type="component" value="Unassembled WGS sequence"/>
</dbReference>
<keyword evidence="2" id="KW-1185">Reference proteome</keyword>
<gene>
    <name evidence="1" type="ORF">BDY19DRAFT_902869</name>
</gene>
<reference evidence="1" key="1">
    <citation type="journal article" date="2021" name="Environ. Microbiol.">
        <title>Gene family expansions and transcriptome signatures uncover fungal adaptations to wood decay.</title>
        <authorList>
            <person name="Hage H."/>
            <person name="Miyauchi S."/>
            <person name="Viragh M."/>
            <person name="Drula E."/>
            <person name="Min B."/>
            <person name="Chaduli D."/>
            <person name="Navarro D."/>
            <person name="Favel A."/>
            <person name="Norest M."/>
            <person name="Lesage-Meessen L."/>
            <person name="Balint B."/>
            <person name="Merenyi Z."/>
            <person name="de Eugenio L."/>
            <person name="Morin E."/>
            <person name="Martinez A.T."/>
            <person name="Baldrian P."/>
            <person name="Stursova M."/>
            <person name="Martinez M.J."/>
            <person name="Novotny C."/>
            <person name="Magnuson J.K."/>
            <person name="Spatafora J.W."/>
            <person name="Maurice S."/>
            <person name="Pangilinan J."/>
            <person name="Andreopoulos W."/>
            <person name="LaButti K."/>
            <person name="Hundley H."/>
            <person name="Na H."/>
            <person name="Kuo A."/>
            <person name="Barry K."/>
            <person name="Lipzen A."/>
            <person name="Henrissat B."/>
            <person name="Riley R."/>
            <person name="Ahrendt S."/>
            <person name="Nagy L.G."/>
            <person name="Grigoriev I.V."/>
            <person name="Martin F."/>
            <person name="Rosso M.N."/>
        </authorList>
    </citation>
    <scope>NUCLEOTIDE SEQUENCE</scope>
    <source>
        <strain evidence="1">CBS 384.51</strain>
    </source>
</reference>
<comment type="caution">
    <text evidence="1">The sequence shown here is derived from an EMBL/GenBank/DDBJ whole genome shotgun (WGS) entry which is preliminary data.</text>
</comment>
<evidence type="ECO:0000313" key="2">
    <source>
        <dbReference type="Proteomes" id="UP001055072"/>
    </source>
</evidence>
<proteinExistence type="predicted"/>
<accession>A0ACB8UFE5</accession>
<organism evidence="1 2">
    <name type="scientific">Irpex rosettiformis</name>
    <dbReference type="NCBI Taxonomy" id="378272"/>
    <lineage>
        <taxon>Eukaryota</taxon>
        <taxon>Fungi</taxon>
        <taxon>Dikarya</taxon>
        <taxon>Basidiomycota</taxon>
        <taxon>Agaricomycotina</taxon>
        <taxon>Agaricomycetes</taxon>
        <taxon>Polyporales</taxon>
        <taxon>Irpicaceae</taxon>
        <taxon>Irpex</taxon>
    </lineage>
</organism>